<evidence type="ECO:0000313" key="3">
    <source>
        <dbReference type="Proteomes" id="UP000260025"/>
    </source>
</evidence>
<dbReference type="Proteomes" id="UP000260025">
    <property type="component" value="Unassembled WGS sequence"/>
</dbReference>
<protein>
    <submittedName>
        <fullName evidence="2">Uncharacterized protein</fullName>
    </submittedName>
</protein>
<keyword evidence="1" id="KW-0812">Transmembrane</keyword>
<feature type="transmembrane region" description="Helical" evidence="1">
    <location>
        <begin position="41"/>
        <end position="60"/>
    </location>
</feature>
<comment type="caution">
    <text evidence="2">The sequence shown here is derived from an EMBL/GenBank/DDBJ whole genome shotgun (WGS) entry which is preliminary data.</text>
</comment>
<dbReference type="AlphaFoldDB" id="A0A3E2W122"/>
<keyword evidence="1" id="KW-1133">Transmembrane helix</keyword>
<proteinExistence type="predicted"/>
<gene>
    <name evidence="2" type="ORF">DXA38_04920</name>
</gene>
<accession>A0A3E2W122</accession>
<organism evidence="2 3">
    <name type="scientific">Clostridium innocuum</name>
    <dbReference type="NCBI Taxonomy" id="1522"/>
    <lineage>
        <taxon>Bacteria</taxon>
        <taxon>Bacillati</taxon>
        <taxon>Bacillota</taxon>
        <taxon>Clostridia</taxon>
        <taxon>Eubacteriales</taxon>
        <taxon>Clostridiaceae</taxon>
        <taxon>Clostridium</taxon>
    </lineage>
</organism>
<evidence type="ECO:0000313" key="2">
    <source>
        <dbReference type="EMBL" id="RGC17656.1"/>
    </source>
</evidence>
<sequence length="71" mass="7867">MSKSRKLTVHLSAFRVLLMLAIIALLSGVMACVLIERDSTLHSAAFVCSIIGLTLSIYVNRRVRSVQKHKV</sequence>
<dbReference type="PROSITE" id="PS51257">
    <property type="entry name" value="PROKAR_LIPOPROTEIN"/>
    <property type="match status" value="1"/>
</dbReference>
<keyword evidence="1" id="KW-0472">Membrane</keyword>
<dbReference type="EMBL" id="QVEV01000004">
    <property type="protein sequence ID" value="RGC17656.1"/>
    <property type="molecule type" value="Genomic_DNA"/>
</dbReference>
<dbReference type="RefSeq" id="WP_117442228.1">
    <property type="nucleotide sequence ID" value="NZ_JAKNHC010000019.1"/>
</dbReference>
<name>A0A3E2W122_CLOIN</name>
<evidence type="ECO:0000256" key="1">
    <source>
        <dbReference type="SAM" id="Phobius"/>
    </source>
</evidence>
<reference evidence="2 3" key="1">
    <citation type="submission" date="2018-08" db="EMBL/GenBank/DDBJ databases">
        <title>A genome reference for cultivated species of the human gut microbiota.</title>
        <authorList>
            <person name="Zou Y."/>
            <person name="Xue W."/>
            <person name="Luo G."/>
        </authorList>
    </citation>
    <scope>NUCLEOTIDE SEQUENCE [LARGE SCALE GENOMIC DNA]</scope>
    <source>
        <strain evidence="2 3">OF01-2LB</strain>
    </source>
</reference>